<dbReference type="AlphaFoldDB" id="A0A317YA58"/>
<reference evidence="1" key="1">
    <citation type="journal article" date="2018" name="Nat. Genet.">
        <title>Extensive intraspecific gene order and gene structural variations between Mo17 and other maize genomes.</title>
        <authorList>
            <person name="Sun S."/>
            <person name="Zhou Y."/>
            <person name="Chen J."/>
            <person name="Shi J."/>
            <person name="Zhao H."/>
            <person name="Zhao H."/>
            <person name="Song W."/>
            <person name="Zhang M."/>
            <person name="Cui Y."/>
            <person name="Dong X."/>
            <person name="Liu H."/>
            <person name="Ma X."/>
            <person name="Jiao Y."/>
            <person name="Wang B."/>
            <person name="Wei X."/>
            <person name="Stein J.C."/>
            <person name="Glaubitz J.C."/>
            <person name="Lu F."/>
            <person name="Yu G."/>
            <person name="Liang C."/>
            <person name="Fengler K."/>
            <person name="Li B."/>
            <person name="Rafalski A."/>
            <person name="Schnable P.S."/>
            <person name="Ware D.H."/>
            <person name="Buckler E.S."/>
            <person name="Lai J."/>
        </authorList>
    </citation>
    <scope>NUCLEOTIDE SEQUENCE [LARGE SCALE GENOMIC DNA]</scope>
    <source>
        <tissue evidence="1">Seedling</tissue>
    </source>
</reference>
<accession>A0A317YA58</accession>
<evidence type="ECO:0000313" key="1">
    <source>
        <dbReference type="EMBL" id="PWZ55565.1"/>
    </source>
</evidence>
<comment type="caution">
    <text evidence="1">The sequence shown here is derived from an EMBL/GenBank/DDBJ whole genome shotgun (WGS) entry which is preliminary data.</text>
</comment>
<gene>
    <name evidence="1" type="ORF">Zm00014a_027238</name>
</gene>
<sequence length="16" mass="1815">LKPCLVPLVTRLNFSD</sequence>
<feature type="non-terminal residue" evidence="1">
    <location>
        <position position="1"/>
    </location>
</feature>
<dbReference type="Proteomes" id="UP000251960">
    <property type="component" value="Chromosome 1"/>
</dbReference>
<name>A0A317YA58_MAIZE</name>
<proteinExistence type="predicted"/>
<organism evidence="1">
    <name type="scientific">Zea mays</name>
    <name type="common">Maize</name>
    <dbReference type="NCBI Taxonomy" id="4577"/>
    <lineage>
        <taxon>Eukaryota</taxon>
        <taxon>Viridiplantae</taxon>
        <taxon>Streptophyta</taxon>
        <taxon>Embryophyta</taxon>
        <taxon>Tracheophyta</taxon>
        <taxon>Spermatophyta</taxon>
        <taxon>Magnoliopsida</taxon>
        <taxon>Liliopsida</taxon>
        <taxon>Poales</taxon>
        <taxon>Poaceae</taxon>
        <taxon>PACMAD clade</taxon>
        <taxon>Panicoideae</taxon>
        <taxon>Andropogonodae</taxon>
        <taxon>Andropogoneae</taxon>
        <taxon>Tripsacinae</taxon>
        <taxon>Zea</taxon>
    </lineage>
</organism>
<protein>
    <submittedName>
        <fullName evidence="1">Uncharacterized protein</fullName>
    </submittedName>
</protein>
<dbReference type="EMBL" id="NCVQ01000001">
    <property type="protein sequence ID" value="PWZ55565.1"/>
    <property type="molecule type" value="Genomic_DNA"/>
</dbReference>